<reference evidence="2 3" key="1">
    <citation type="submission" date="2020-08" db="EMBL/GenBank/DDBJ databases">
        <title>Sequencing the genomes of 1000 actinobacteria strains.</title>
        <authorList>
            <person name="Klenk H.-P."/>
        </authorList>
    </citation>
    <scope>NUCLEOTIDE SEQUENCE [LARGE SCALE GENOMIC DNA]</scope>
    <source>
        <strain evidence="2 3">DSM 44936</strain>
    </source>
</reference>
<dbReference type="InterPro" id="IPR002818">
    <property type="entry name" value="DJ-1/PfpI"/>
</dbReference>
<evidence type="ECO:0000259" key="1">
    <source>
        <dbReference type="Pfam" id="PF01965"/>
    </source>
</evidence>
<dbReference type="GO" id="GO:0006508">
    <property type="term" value="P:proteolysis"/>
    <property type="evidence" value="ECO:0007669"/>
    <property type="project" value="UniProtKB-KW"/>
</dbReference>
<proteinExistence type="predicted"/>
<dbReference type="GO" id="GO:0008233">
    <property type="term" value="F:peptidase activity"/>
    <property type="evidence" value="ECO:0007669"/>
    <property type="project" value="UniProtKB-KW"/>
</dbReference>
<keyword evidence="2" id="KW-0645">Protease</keyword>
<dbReference type="AlphaFoldDB" id="A0A7X0M9I7"/>
<dbReference type="RefSeq" id="WP_184983951.1">
    <property type="nucleotide sequence ID" value="NZ_BAAALO010000072.1"/>
</dbReference>
<accession>A0A7X0M9I7</accession>
<dbReference type="GO" id="GO:0006355">
    <property type="term" value="P:regulation of DNA-templated transcription"/>
    <property type="evidence" value="ECO:0007669"/>
    <property type="project" value="TreeGrafter"/>
</dbReference>
<dbReference type="InterPro" id="IPR052158">
    <property type="entry name" value="INH-QAR"/>
</dbReference>
<evidence type="ECO:0000313" key="3">
    <source>
        <dbReference type="Proteomes" id="UP000555564"/>
    </source>
</evidence>
<evidence type="ECO:0000313" key="2">
    <source>
        <dbReference type="EMBL" id="MBB6474981.1"/>
    </source>
</evidence>
<keyword evidence="2" id="KW-0378">Hydrolase</keyword>
<dbReference type="CDD" id="cd03139">
    <property type="entry name" value="GATase1_PfpI_2"/>
    <property type="match status" value="1"/>
</dbReference>
<organism evidence="2 3">
    <name type="scientific">Sphaerisporangium rubeum</name>
    <dbReference type="NCBI Taxonomy" id="321317"/>
    <lineage>
        <taxon>Bacteria</taxon>
        <taxon>Bacillati</taxon>
        <taxon>Actinomycetota</taxon>
        <taxon>Actinomycetes</taxon>
        <taxon>Streptosporangiales</taxon>
        <taxon>Streptosporangiaceae</taxon>
        <taxon>Sphaerisporangium</taxon>
    </lineage>
</organism>
<sequence length="207" mass="21623">MHVAIPLYPRFTALDAVGPYTVLAFAPGHQVTFVAETPGPVVDDRGTLSLTATATYADLPTPDVILVPGGPGTLQAMSDPTLLNWLRQADPHTRWTTSVCSGSYILATAGLLTGRKATTHWAVLDGLHNLGATPVANRVVIDGKYVTAAGVSAGIDMALTLLAEATDIPTAETVQLAIEYDPEPPFQAGSPASASPEIRERALSLIV</sequence>
<dbReference type="EMBL" id="JACHIU010000001">
    <property type="protein sequence ID" value="MBB6474981.1"/>
    <property type="molecule type" value="Genomic_DNA"/>
</dbReference>
<dbReference type="PANTHER" id="PTHR43130:SF2">
    <property type="entry name" value="DJ-1_PFPI DOMAIN-CONTAINING PROTEIN"/>
    <property type="match status" value="1"/>
</dbReference>
<dbReference type="Gene3D" id="3.40.50.880">
    <property type="match status" value="1"/>
</dbReference>
<comment type="caution">
    <text evidence="2">The sequence shown here is derived from an EMBL/GenBank/DDBJ whole genome shotgun (WGS) entry which is preliminary data.</text>
</comment>
<name>A0A7X0M9I7_9ACTN</name>
<dbReference type="Pfam" id="PF01965">
    <property type="entry name" value="DJ-1_PfpI"/>
    <property type="match status" value="1"/>
</dbReference>
<keyword evidence="3" id="KW-1185">Reference proteome</keyword>
<protein>
    <submittedName>
        <fullName evidence="2">Putative intracellular protease/amidase</fullName>
    </submittedName>
</protein>
<dbReference type="PANTHER" id="PTHR43130">
    <property type="entry name" value="ARAC-FAMILY TRANSCRIPTIONAL REGULATOR"/>
    <property type="match status" value="1"/>
</dbReference>
<gene>
    <name evidence="2" type="ORF">BJ992_004412</name>
</gene>
<dbReference type="Proteomes" id="UP000555564">
    <property type="component" value="Unassembled WGS sequence"/>
</dbReference>
<dbReference type="InterPro" id="IPR029062">
    <property type="entry name" value="Class_I_gatase-like"/>
</dbReference>
<feature type="domain" description="DJ-1/PfpI" evidence="1">
    <location>
        <begin position="2"/>
        <end position="163"/>
    </location>
</feature>
<dbReference type="SUPFAM" id="SSF52317">
    <property type="entry name" value="Class I glutamine amidotransferase-like"/>
    <property type="match status" value="1"/>
</dbReference>